<dbReference type="Pfam" id="PF02578">
    <property type="entry name" value="Cu-oxidase_4"/>
    <property type="match status" value="1"/>
</dbReference>
<proteinExistence type="inferred from homology"/>
<dbReference type="InterPro" id="IPR011324">
    <property type="entry name" value="Cytotoxic_necrot_fac-like_cat"/>
</dbReference>
<evidence type="ECO:0000256" key="4">
    <source>
        <dbReference type="ARBA" id="ARBA00022723"/>
    </source>
</evidence>
<comment type="similarity">
    <text evidence="2">Belongs to the purine nucleoside phosphorylase YfiH/LACC1 family.</text>
</comment>
<dbReference type="InterPro" id="IPR003730">
    <property type="entry name" value="Cu_polyphenol_OxRdtase"/>
</dbReference>
<comment type="catalytic activity">
    <reaction evidence="9">
        <text>S-methyl-5'-thioadenosine + phosphate = 5-(methylsulfanyl)-alpha-D-ribose 1-phosphate + adenine</text>
        <dbReference type="Rhea" id="RHEA:11852"/>
        <dbReference type="ChEBI" id="CHEBI:16708"/>
        <dbReference type="ChEBI" id="CHEBI:17509"/>
        <dbReference type="ChEBI" id="CHEBI:43474"/>
        <dbReference type="ChEBI" id="CHEBI:58533"/>
        <dbReference type="EC" id="2.4.2.28"/>
    </reaction>
    <physiologicalReaction direction="left-to-right" evidence="9">
        <dbReference type="Rhea" id="RHEA:11853"/>
    </physiologicalReaction>
</comment>
<dbReference type="InterPro" id="IPR038371">
    <property type="entry name" value="Cu_polyphenol_OxRdtase_sf"/>
</dbReference>
<keyword evidence="6" id="KW-0862">Zinc</keyword>
<gene>
    <name evidence="10" type="ORF">METZ01_LOCUS21032</name>
</gene>
<sequence length="187" mass="21575">MNQTHGNKVKIIETNNNFNRVNCDAMLTKKNSLALCVLTADCIPILIYEKYNKIIGCIHAGWKGALNEIIENTLEKLKEMGGNQKNLIVSIGPCISKENYEVKNDFYLEFSKKSKNSEQFFSKNNKNTFNFDLRAFVNSKFKNFNIQKIDNILIDSFSNENEYFSFRRASKLGQQDYGRCISVIKKI</sequence>
<dbReference type="CDD" id="cd16833">
    <property type="entry name" value="YfiH"/>
    <property type="match status" value="1"/>
</dbReference>
<protein>
    <recommendedName>
        <fullName evidence="11">Purine nucleoside phosphorylase</fullName>
    </recommendedName>
</protein>
<comment type="catalytic activity">
    <reaction evidence="7">
        <text>adenosine + H2O + H(+) = inosine + NH4(+)</text>
        <dbReference type="Rhea" id="RHEA:24408"/>
        <dbReference type="ChEBI" id="CHEBI:15377"/>
        <dbReference type="ChEBI" id="CHEBI:15378"/>
        <dbReference type="ChEBI" id="CHEBI:16335"/>
        <dbReference type="ChEBI" id="CHEBI:17596"/>
        <dbReference type="ChEBI" id="CHEBI:28938"/>
        <dbReference type="EC" id="3.5.4.4"/>
    </reaction>
    <physiologicalReaction direction="left-to-right" evidence="7">
        <dbReference type="Rhea" id="RHEA:24409"/>
    </physiologicalReaction>
</comment>
<keyword evidence="4" id="KW-0479">Metal-binding</keyword>
<comment type="catalytic activity">
    <reaction evidence="1">
        <text>inosine + phosphate = alpha-D-ribose 1-phosphate + hypoxanthine</text>
        <dbReference type="Rhea" id="RHEA:27646"/>
        <dbReference type="ChEBI" id="CHEBI:17368"/>
        <dbReference type="ChEBI" id="CHEBI:17596"/>
        <dbReference type="ChEBI" id="CHEBI:43474"/>
        <dbReference type="ChEBI" id="CHEBI:57720"/>
        <dbReference type="EC" id="2.4.2.1"/>
    </reaction>
    <physiologicalReaction direction="left-to-right" evidence="1">
        <dbReference type="Rhea" id="RHEA:27647"/>
    </physiologicalReaction>
</comment>
<evidence type="ECO:0000256" key="1">
    <source>
        <dbReference type="ARBA" id="ARBA00000553"/>
    </source>
</evidence>
<dbReference type="GO" id="GO:0016787">
    <property type="term" value="F:hydrolase activity"/>
    <property type="evidence" value="ECO:0007669"/>
    <property type="project" value="UniProtKB-KW"/>
</dbReference>
<dbReference type="NCBIfam" id="TIGR00726">
    <property type="entry name" value="peptidoglycan editing factor PgeF"/>
    <property type="match status" value="1"/>
</dbReference>
<dbReference type="SUPFAM" id="SSF64438">
    <property type="entry name" value="CNF1/YfiH-like putative cysteine hydrolases"/>
    <property type="match status" value="1"/>
</dbReference>
<comment type="catalytic activity">
    <reaction evidence="8">
        <text>adenosine + phosphate = alpha-D-ribose 1-phosphate + adenine</text>
        <dbReference type="Rhea" id="RHEA:27642"/>
        <dbReference type="ChEBI" id="CHEBI:16335"/>
        <dbReference type="ChEBI" id="CHEBI:16708"/>
        <dbReference type="ChEBI" id="CHEBI:43474"/>
        <dbReference type="ChEBI" id="CHEBI:57720"/>
        <dbReference type="EC" id="2.4.2.1"/>
    </reaction>
    <physiologicalReaction direction="left-to-right" evidence="8">
        <dbReference type="Rhea" id="RHEA:27643"/>
    </physiologicalReaction>
</comment>
<reference evidence="10" key="1">
    <citation type="submission" date="2018-05" db="EMBL/GenBank/DDBJ databases">
        <authorList>
            <person name="Lanie J.A."/>
            <person name="Ng W.-L."/>
            <person name="Kazmierczak K.M."/>
            <person name="Andrzejewski T.M."/>
            <person name="Davidsen T.M."/>
            <person name="Wayne K.J."/>
            <person name="Tettelin H."/>
            <person name="Glass J.I."/>
            <person name="Rusch D."/>
            <person name="Podicherti R."/>
            <person name="Tsui H.-C.T."/>
            <person name="Winkler M.E."/>
        </authorList>
    </citation>
    <scope>NUCLEOTIDE SEQUENCE</scope>
</reference>
<dbReference type="EMBL" id="UINC01001032">
    <property type="protein sequence ID" value="SUZ68178.1"/>
    <property type="molecule type" value="Genomic_DNA"/>
</dbReference>
<evidence type="ECO:0000313" key="10">
    <source>
        <dbReference type="EMBL" id="SUZ68178.1"/>
    </source>
</evidence>
<dbReference type="AlphaFoldDB" id="A0A381PNX6"/>
<evidence type="ECO:0000256" key="3">
    <source>
        <dbReference type="ARBA" id="ARBA00022679"/>
    </source>
</evidence>
<dbReference type="PANTHER" id="PTHR30616:SF2">
    <property type="entry name" value="PURINE NUCLEOSIDE PHOSPHORYLASE LACC1"/>
    <property type="match status" value="1"/>
</dbReference>
<dbReference type="Gene3D" id="3.60.140.10">
    <property type="entry name" value="CNF1/YfiH-like putative cysteine hydrolases"/>
    <property type="match status" value="1"/>
</dbReference>
<evidence type="ECO:0000256" key="7">
    <source>
        <dbReference type="ARBA" id="ARBA00047989"/>
    </source>
</evidence>
<name>A0A381PNX6_9ZZZZ</name>
<evidence type="ECO:0000256" key="2">
    <source>
        <dbReference type="ARBA" id="ARBA00007353"/>
    </source>
</evidence>
<evidence type="ECO:0008006" key="11">
    <source>
        <dbReference type="Google" id="ProtNLM"/>
    </source>
</evidence>
<dbReference type="GO" id="GO:0005507">
    <property type="term" value="F:copper ion binding"/>
    <property type="evidence" value="ECO:0007669"/>
    <property type="project" value="TreeGrafter"/>
</dbReference>
<keyword evidence="3" id="KW-0808">Transferase</keyword>
<evidence type="ECO:0000256" key="6">
    <source>
        <dbReference type="ARBA" id="ARBA00022833"/>
    </source>
</evidence>
<accession>A0A381PNX6</accession>
<keyword evidence="5" id="KW-0378">Hydrolase</keyword>
<evidence type="ECO:0000256" key="5">
    <source>
        <dbReference type="ARBA" id="ARBA00022801"/>
    </source>
</evidence>
<dbReference type="GO" id="GO:0017061">
    <property type="term" value="F:S-methyl-5-thioadenosine phosphorylase activity"/>
    <property type="evidence" value="ECO:0007669"/>
    <property type="project" value="UniProtKB-EC"/>
</dbReference>
<organism evidence="10">
    <name type="scientific">marine metagenome</name>
    <dbReference type="NCBI Taxonomy" id="408172"/>
    <lineage>
        <taxon>unclassified sequences</taxon>
        <taxon>metagenomes</taxon>
        <taxon>ecological metagenomes</taxon>
    </lineage>
</organism>
<evidence type="ECO:0000256" key="9">
    <source>
        <dbReference type="ARBA" id="ARBA00049893"/>
    </source>
</evidence>
<dbReference type="PANTHER" id="PTHR30616">
    <property type="entry name" value="UNCHARACTERIZED PROTEIN YFIH"/>
    <property type="match status" value="1"/>
</dbReference>
<evidence type="ECO:0000256" key="8">
    <source>
        <dbReference type="ARBA" id="ARBA00048968"/>
    </source>
</evidence>